<protein>
    <submittedName>
        <fullName evidence="8">Uncharacterized protein</fullName>
    </submittedName>
</protein>
<evidence type="ECO:0000313" key="8">
    <source>
        <dbReference type="EMBL" id="KAK3765756.1"/>
    </source>
</evidence>
<gene>
    <name evidence="8" type="ORF">RRG08_026227</name>
</gene>
<keyword evidence="3" id="KW-1003">Cell membrane</keyword>
<evidence type="ECO:0000256" key="5">
    <source>
        <dbReference type="ARBA" id="ARBA00023170"/>
    </source>
</evidence>
<keyword evidence="4" id="KW-0297">G-protein coupled receptor</keyword>
<evidence type="ECO:0000256" key="7">
    <source>
        <dbReference type="ARBA" id="ARBA00023224"/>
    </source>
</evidence>
<comment type="similarity">
    <text evidence="2">Belongs to the G-protein coupled receptor 3 family.</text>
</comment>
<evidence type="ECO:0000256" key="4">
    <source>
        <dbReference type="ARBA" id="ARBA00023040"/>
    </source>
</evidence>
<dbReference type="EMBL" id="JAWDGP010004277">
    <property type="protein sequence ID" value="KAK3765756.1"/>
    <property type="molecule type" value="Genomic_DNA"/>
</dbReference>
<evidence type="ECO:0000256" key="2">
    <source>
        <dbReference type="ARBA" id="ARBA00007242"/>
    </source>
</evidence>
<dbReference type="GO" id="GO:0004930">
    <property type="term" value="F:G protein-coupled receptor activity"/>
    <property type="evidence" value="ECO:0007669"/>
    <property type="project" value="UniProtKB-KW"/>
</dbReference>
<dbReference type="Proteomes" id="UP001283361">
    <property type="component" value="Unassembled WGS sequence"/>
</dbReference>
<proteinExistence type="inferred from homology"/>
<dbReference type="PANTHER" id="PTHR32546">
    <property type="entry name" value="G-PROTEIN COUPLED RECEPTOR 158-RELATED"/>
    <property type="match status" value="1"/>
</dbReference>
<sequence length="334" mass="37947">MRSANRASIVAATVYATACCVLGISIAISTSIHANSDDYYSDNNATIFSYHVPDDEGNTSFPGDWYLNNLNTSNQDLSDLYEIFNEGNDASVLVASVDGIEEDRGRNQAEKDSDVVENFLQLVEEYDKNKAECKPGTEYTLGPGVIKQYGLNRFQAQAMRAVNRANFLTRIWRYADSEFLQSEYLFYTQVRNIVEGDPDIFAAGNCYDKDEFKDYHLFCPFSHRTEDGRITVKDLSLEYPYLGNTSDWFFSARMRSAKLENFNITKGYNLVLNPGPSMFLIKQVLEFINLQLPTTTRVTPNQVRSHVRLLYKCGQARKFTLVTDLPLAVSVFER</sequence>
<evidence type="ECO:0000256" key="1">
    <source>
        <dbReference type="ARBA" id="ARBA00004651"/>
    </source>
</evidence>
<organism evidence="8 9">
    <name type="scientific">Elysia crispata</name>
    <name type="common">lettuce slug</name>
    <dbReference type="NCBI Taxonomy" id="231223"/>
    <lineage>
        <taxon>Eukaryota</taxon>
        <taxon>Metazoa</taxon>
        <taxon>Spiralia</taxon>
        <taxon>Lophotrochozoa</taxon>
        <taxon>Mollusca</taxon>
        <taxon>Gastropoda</taxon>
        <taxon>Heterobranchia</taxon>
        <taxon>Euthyneura</taxon>
        <taxon>Panpulmonata</taxon>
        <taxon>Sacoglossa</taxon>
        <taxon>Placobranchoidea</taxon>
        <taxon>Plakobranchidae</taxon>
        <taxon>Elysia</taxon>
    </lineage>
</organism>
<dbReference type="AlphaFoldDB" id="A0AAE0ZB96"/>
<evidence type="ECO:0000256" key="6">
    <source>
        <dbReference type="ARBA" id="ARBA00023180"/>
    </source>
</evidence>
<evidence type="ECO:0000256" key="3">
    <source>
        <dbReference type="ARBA" id="ARBA00022475"/>
    </source>
</evidence>
<dbReference type="PANTHER" id="PTHR32546:SF29">
    <property type="entry name" value="G-PROTEIN COUPLED RECEPTORS FAMILY 3 PROFILE DOMAIN-CONTAINING PROTEIN"/>
    <property type="match status" value="1"/>
</dbReference>
<dbReference type="GO" id="GO:0005886">
    <property type="term" value="C:plasma membrane"/>
    <property type="evidence" value="ECO:0007669"/>
    <property type="project" value="UniProtKB-SubCell"/>
</dbReference>
<keyword evidence="3" id="KW-0472">Membrane</keyword>
<name>A0AAE0ZB96_9GAST</name>
<keyword evidence="6" id="KW-0325">Glycoprotein</keyword>
<dbReference type="InterPro" id="IPR043458">
    <property type="entry name" value="GPR158/179"/>
</dbReference>
<dbReference type="Gene3D" id="3.30.450.20">
    <property type="entry name" value="PAS domain"/>
    <property type="match status" value="1"/>
</dbReference>
<reference evidence="8" key="1">
    <citation type="journal article" date="2023" name="G3 (Bethesda)">
        <title>A reference genome for the long-term kleptoplast-retaining sea slug Elysia crispata morphotype clarki.</title>
        <authorList>
            <person name="Eastman K.E."/>
            <person name="Pendleton A.L."/>
            <person name="Shaikh M.A."/>
            <person name="Suttiyut T."/>
            <person name="Ogas R."/>
            <person name="Tomko P."/>
            <person name="Gavelis G."/>
            <person name="Widhalm J.R."/>
            <person name="Wisecaver J.H."/>
        </authorList>
    </citation>
    <scope>NUCLEOTIDE SEQUENCE</scope>
    <source>
        <strain evidence="8">ECLA1</strain>
    </source>
</reference>
<keyword evidence="5" id="KW-0675">Receptor</keyword>
<comment type="caution">
    <text evidence="8">The sequence shown here is derived from an EMBL/GenBank/DDBJ whole genome shotgun (WGS) entry which is preliminary data.</text>
</comment>
<accession>A0AAE0ZB96</accession>
<keyword evidence="9" id="KW-1185">Reference proteome</keyword>
<comment type="subcellular location">
    <subcellularLocation>
        <location evidence="1">Cell membrane</location>
        <topology evidence="1">Multi-pass membrane protein</topology>
    </subcellularLocation>
</comment>
<keyword evidence="7" id="KW-0807">Transducer</keyword>
<evidence type="ECO:0000313" key="9">
    <source>
        <dbReference type="Proteomes" id="UP001283361"/>
    </source>
</evidence>